<dbReference type="EMBL" id="JACJJL010000007">
    <property type="protein sequence ID" value="MBM6661215.1"/>
    <property type="molecule type" value="Genomic_DNA"/>
</dbReference>
<comment type="caution">
    <text evidence="2">The sequence shown here is derived from an EMBL/GenBank/DDBJ whole genome shotgun (WGS) entry which is preliminary data.</text>
</comment>
<evidence type="ECO:0000256" key="1">
    <source>
        <dbReference type="SAM" id="Coils"/>
    </source>
</evidence>
<gene>
    <name evidence="2" type="ORF">H6B30_05515</name>
</gene>
<accession>A0A938WL87</accession>
<dbReference type="RefSeq" id="WP_205108875.1">
    <property type="nucleotide sequence ID" value="NZ_JACJJL010000007.1"/>
</dbReference>
<evidence type="ECO:0000313" key="3">
    <source>
        <dbReference type="Proteomes" id="UP000764045"/>
    </source>
</evidence>
<evidence type="ECO:0000313" key="2">
    <source>
        <dbReference type="EMBL" id="MBM6661215.1"/>
    </source>
</evidence>
<feature type="coiled-coil region" evidence="1">
    <location>
        <begin position="8"/>
        <end position="56"/>
    </location>
</feature>
<keyword evidence="3" id="KW-1185">Reference proteome</keyword>
<proteinExistence type="predicted"/>
<protein>
    <submittedName>
        <fullName evidence="2">Uncharacterized protein</fullName>
    </submittedName>
</protein>
<keyword evidence="1" id="KW-0175">Coiled coil</keyword>
<organism evidence="2 3">
    <name type="scientific">Marseilla massiliensis</name>
    <dbReference type="NCBI Taxonomy" id="1841864"/>
    <lineage>
        <taxon>Bacteria</taxon>
        <taxon>Pseudomonadati</taxon>
        <taxon>Bacteroidota</taxon>
        <taxon>Bacteroidia</taxon>
        <taxon>Bacteroidales</taxon>
        <taxon>Prevotellaceae</taxon>
        <taxon>Marseilla</taxon>
    </lineage>
</organism>
<dbReference type="Proteomes" id="UP000764045">
    <property type="component" value="Unassembled WGS sequence"/>
</dbReference>
<reference evidence="2 3" key="1">
    <citation type="journal article" date="2021" name="Sci. Rep.">
        <title>The distribution of antibiotic resistance genes in chicken gut microbiota commensals.</title>
        <authorList>
            <person name="Juricova H."/>
            <person name="Matiasovicova J."/>
            <person name="Kubasova T."/>
            <person name="Cejkova D."/>
            <person name="Rychlik I."/>
        </authorList>
    </citation>
    <scope>NUCLEOTIDE SEQUENCE [LARGE SCALE GENOMIC DNA]</scope>
    <source>
        <strain evidence="2 3">An819</strain>
    </source>
</reference>
<sequence>MASDEQTLALFQTRVRDLLLQFNRLKQENDELYAMVDQNEREISDLRGKLEQKCDEYEALKMMKMLEVSDEDIEVTKGRLSRLIRDVNKCITILSEQK</sequence>
<dbReference type="AlphaFoldDB" id="A0A938WL87"/>
<name>A0A938WL87_9BACT</name>